<dbReference type="EMBL" id="CP022098">
    <property type="protein sequence ID" value="ATB37249.1"/>
    <property type="molecule type" value="Genomic_DNA"/>
</dbReference>
<dbReference type="Proteomes" id="UP000217257">
    <property type="component" value="Chromosome"/>
</dbReference>
<dbReference type="KEGG" id="cfus:CYFUS_002670"/>
<evidence type="ECO:0000313" key="1">
    <source>
        <dbReference type="EMBL" id="ATB37249.1"/>
    </source>
</evidence>
<protein>
    <submittedName>
        <fullName evidence="1">Uncharacterized protein</fullName>
    </submittedName>
</protein>
<reference evidence="1 2" key="1">
    <citation type="submission" date="2017-06" db="EMBL/GenBank/DDBJ databases">
        <title>Sequencing and comparative analysis of myxobacterial genomes.</title>
        <authorList>
            <person name="Rupp O."/>
            <person name="Goesmann A."/>
            <person name="Sogaard-Andersen L."/>
        </authorList>
    </citation>
    <scope>NUCLEOTIDE SEQUENCE [LARGE SCALE GENOMIC DNA]</scope>
    <source>
        <strain evidence="1 2">DSM 52655</strain>
    </source>
</reference>
<dbReference type="AlphaFoldDB" id="A0A250IZV3"/>
<dbReference type="RefSeq" id="WP_157758429.1">
    <property type="nucleotide sequence ID" value="NZ_CP022098.1"/>
</dbReference>
<name>A0A250IZV3_9BACT</name>
<evidence type="ECO:0000313" key="2">
    <source>
        <dbReference type="Proteomes" id="UP000217257"/>
    </source>
</evidence>
<accession>A0A250IZV3</accession>
<proteinExistence type="predicted"/>
<sequence length="58" mass="6594">MDERKKSQASCEESERLGPYLIQAAEMHQYDIKTIYGSHSATGSVAHTSGLLYNQYIW</sequence>
<gene>
    <name evidence="1" type="ORF">CYFUS_002670</name>
</gene>
<organism evidence="1 2">
    <name type="scientific">Cystobacter fuscus</name>
    <dbReference type="NCBI Taxonomy" id="43"/>
    <lineage>
        <taxon>Bacteria</taxon>
        <taxon>Pseudomonadati</taxon>
        <taxon>Myxococcota</taxon>
        <taxon>Myxococcia</taxon>
        <taxon>Myxococcales</taxon>
        <taxon>Cystobacterineae</taxon>
        <taxon>Archangiaceae</taxon>
        <taxon>Cystobacter</taxon>
    </lineage>
</organism>